<accession>A0A0P7WBU9</accession>
<dbReference type="GO" id="GO:0016020">
    <property type="term" value="C:membrane"/>
    <property type="evidence" value="ECO:0007669"/>
    <property type="project" value="TreeGrafter"/>
</dbReference>
<dbReference type="STRING" id="113540.ENSSFOP00015020248"/>
<dbReference type="GO" id="GO:0042157">
    <property type="term" value="P:lipoprotein metabolic process"/>
    <property type="evidence" value="ECO:0007669"/>
    <property type="project" value="InterPro"/>
</dbReference>
<feature type="transmembrane region" description="Helical" evidence="2">
    <location>
        <begin position="111"/>
        <end position="136"/>
    </location>
</feature>
<gene>
    <name evidence="3" type="ORF">Z043_121560</name>
</gene>
<feature type="transmembrane region" description="Helical" evidence="2">
    <location>
        <begin position="82"/>
        <end position="105"/>
    </location>
</feature>
<dbReference type="Proteomes" id="UP000034805">
    <property type="component" value="Unassembled WGS sequence"/>
</dbReference>
<keyword evidence="2" id="KW-1133">Transmembrane helix</keyword>
<dbReference type="PANTHER" id="PTHR14096">
    <property type="entry name" value="APOLIPOPROTEIN L"/>
    <property type="match status" value="1"/>
</dbReference>
<dbReference type="AlphaFoldDB" id="A0A0P7WBU9"/>
<reference evidence="3 4" key="1">
    <citation type="submission" date="2015-08" db="EMBL/GenBank/DDBJ databases">
        <title>The genome of the Asian arowana (Scleropages formosus).</title>
        <authorList>
            <person name="Tan M.H."/>
            <person name="Gan H.M."/>
            <person name="Croft L.J."/>
            <person name="Austin C.M."/>
        </authorList>
    </citation>
    <scope>NUCLEOTIDE SEQUENCE [LARGE SCALE GENOMIC DNA]</scope>
    <source>
        <strain evidence="3">Aro1</strain>
    </source>
</reference>
<proteinExistence type="inferred from homology"/>
<evidence type="ECO:0000313" key="3">
    <source>
        <dbReference type="EMBL" id="KPP60442.1"/>
    </source>
</evidence>
<dbReference type="GO" id="GO:0006869">
    <property type="term" value="P:lipid transport"/>
    <property type="evidence" value="ECO:0007669"/>
    <property type="project" value="InterPro"/>
</dbReference>
<keyword evidence="2" id="KW-0472">Membrane</keyword>
<dbReference type="Pfam" id="PF05461">
    <property type="entry name" value="ApoL"/>
    <property type="match status" value="2"/>
</dbReference>
<sequence length="541" mass="59345">MEISEDSPLTIELDNLLEKGCDAPTNERFTDEGSDETMNEVKEGFKLYKTHADKSLTKLQQKTRDLQEVANKMERVHWRTTVGTLTGGILGVVGGITAIAGLALAPYTLEIALISTAFGIGLTVIGGVISAASNITNMINDSIDRKKVEKTLKEYGELMEPFQKCMKDLMRRIKTLQKLSVFVEKNQSSHSNADLAMPSTYHPGIDQRGLPEVATHAARALSLAEIFTELLSALFHETHVYFTSVDGYDDWSYEELADEESSIADQVKQLVHQFKSLYKTSFQTFQKNINELKGIADSLEGTHWRTTVGSLTGGVVGAAGGITSIAGLALAPFTLGASLIVTGLGIGVAVAGGITGATSNITKMVKYAADRKNMEKILKDYGELMQPIIIRLQELSEKLNILQQLSTLREKYQENFSRVDLILQAGYRTGRSLTGIPELVRLIQMANIGKVAAQATRAVRVAEAFTGVLTGFFLALDIYFIVQDAKEIHNITQNNTDTTTQSDTVKFIAEIRKTATELEKGLDELTKVMNELNEFSPFPTS</sequence>
<name>A0A0P7WBU9_SCLFO</name>
<evidence type="ECO:0000313" key="4">
    <source>
        <dbReference type="Proteomes" id="UP000034805"/>
    </source>
</evidence>
<comment type="similarity">
    <text evidence="1">Belongs to the apolipoprotein L family.</text>
</comment>
<feature type="transmembrane region" description="Helical" evidence="2">
    <location>
        <begin position="308"/>
        <end position="331"/>
    </location>
</feature>
<dbReference type="EMBL" id="JARO02010754">
    <property type="protein sequence ID" value="KPP60442.1"/>
    <property type="molecule type" value="Genomic_DNA"/>
</dbReference>
<keyword evidence="2" id="KW-0812">Transmembrane</keyword>
<dbReference type="GO" id="GO:0005576">
    <property type="term" value="C:extracellular region"/>
    <property type="evidence" value="ECO:0007669"/>
    <property type="project" value="InterPro"/>
</dbReference>
<dbReference type="GO" id="GO:0008289">
    <property type="term" value="F:lipid binding"/>
    <property type="evidence" value="ECO:0007669"/>
    <property type="project" value="InterPro"/>
</dbReference>
<dbReference type="PANTHER" id="PTHR14096:SF28">
    <property type="entry name" value="APOLIPOPROTEIN L, 1-RELATED"/>
    <property type="match status" value="1"/>
</dbReference>
<protein>
    <recommendedName>
        <fullName evidence="5">Apolipoprotein L3-like</fullName>
    </recommendedName>
</protein>
<evidence type="ECO:0008006" key="5">
    <source>
        <dbReference type="Google" id="ProtNLM"/>
    </source>
</evidence>
<feature type="transmembrane region" description="Helical" evidence="2">
    <location>
        <begin position="337"/>
        <end position="357"/>
    </location>
</feature>
<evidence type="ECO:0000256" key="1">
    <source>
        <dbReference type="ARBA" id="ARBA00010090"/>
    </source>
</evidence>
<evidence type="ECO:0000256" key="2">
    <source>
        <dbReference type="SAM" id="Phobius"/>
    </source>
</evidence>
<comment type="caution">
    <text evidence="3">The sequence shown here is derived from an EMBL/GenBank/DDBJ whole genome shotgun (WGS) entry which is preliminary data.</text>
</comment>
<organism evidence="3 4">
    <name type="scientific">Scleropages formosus</name>
    <name type="common">Asian bonytongue</name>
    <name type="synonym">Osteoglossum formosum</name>
    <dbReference type="NCBI Taxonomy" id="113540"/>
    <lineage>
        <taxon>Eukaryota</taxon>
        <taxon>Metazoa</taxon>
        <taxon>Chordata</taxon>
        <taxon>Craniata</taxon>
        <taxon>Vertebrata</taxon>
        <taxon>Euteleostomi</taxon>
        <taxon>Actinopterygii</taxon>
        <taxon>Neopterygii</taxon>
        <taxon>Teleostei</taxon>
        <taxon>Osteoglossocephala</taxon>
        <taxon>Osteoglossomorpha</taxon>
        <taxon>Osteoglossiformes</taxon>
        <taxon>Osteoglossidae</taxon>
        <taxon>Scleropages</taxon>
    </lineage>
</organism>
<dbReference type="InterPro" id="IPR008405">
    <property type="entry name" value="ApoL"/>
</dbReference>